<feature type="compositionally biased region" description="Gly residues" evidence="1">
    <location>
        <begin position="109"/>
        <end position="118"/>
    </location>
</feature>
<feature type="domain" description="DUF7137" evidence="3">
    <location>
        <begin position="132"/>
        <end position="220"/>
    </location>
</feature>
<dbReference type="Proteomes" id="UP001194696">
    <property type="component" value="Unassembled WGS sequence"/>
</dbReference>
<dbReference type="InterPro" id="IPR055561">
    <property type="entry name" value="DUF7137"/>
</dbReference>
<evidence type="ECO:0000259" key="3">
    <source>
        <dbReference type="Pfam" id="PF23585"/>
    </source>
</evidence>
<protein>
    <recommendedName>
        <fullName evidence="3">DUF7137 domain-containing protein</fullName>
    </recommendedName>
</protein>
<evidence type="ECO:0000313" key="5">
    <source>
        <dbReference type="Proteomes" id="UP001194696"/>
    </source>
</evidence>
<evidence type="ECO:0000313" key="4">
    <source>
        <dbReference type="EMBL" id="KAG0292668.1"/>
    </source>
</evidence>
<accession>A0ABQ7K6E9</accession>
<evidence type="ECO:0000256" key="2">
    <source>
        <dbReference type="SAM" id="SignalP"/>
    </source>
</evidence>
<proteinExistence type="predicted"/>
<sequence length="220" mass="23025">MAPHTLRLRYPSSRWFTLCTLVLFALFSFVAASEPESPHLFARQQPGSPSTNPPPSTGGSTPPQQQQPSSPSPSSSSSTSTSSSASATSHGTATALPPRPTSLPPLGSPGSGSIIGGPGIAVGNNSIIDPRQPVSRLSMIQPKQNSMNPPLFAVGSNIDFEWSFDNTTLVFPPANLTIEVSLMTNPKMIWPVANITGTATSVSWNTGAAVPSLFMGFYTL</sequence>
<reference evidence="4 5" key="1">
    <citation type="journal article" date="2020" name="Fungal Divers.">
        <title>Resolving the Mortierellaceae phylogeny through synthesis of multi-gene phylogenetics and phylogenomics.</title>
        <authorList>
            <person name="Vandepol N."/>
            <person name="Liber J."/>
            <person name="Desiro A."/>
            <person name="Na H."/>
            <person name="Kennedy M."/>
            <person name="Barry K."/>
            <person name="Grigoriev I.V."/>
            <person name="Miller A.N."/>
            <person name="O'Donnell K."/>
            <person name="Stajich J.E."/>
            <person name="Bonito G."/>
        </authorList>
    </citation>
    <scope>NUCLEOTIDE SEQUENCE [LARGE SCALE GENOMIC DNA]</scope>
    <source>
        <strain evidence="4 5">AD045</strain>
    </source>
</reference>
<evidence type="ECO:0000256" key="1">
    <source>
        <dbReference type="SAM" id="MobiDB-lite"/>
    </source>
</evidence>
<feature type="compositionally biased region" description="Low complexity" evidence="1">
    <location>
        <begin position="57"/>
        <end position="96"/>
    </location>
</feature>
<feature type="chain" id="PRO_5046498311" description="DUF7137 domain-containing protein" evidence="2">
    <location>
        <begin position="33"/>
        <end position="220"/>
    </location>
</feature>
<organism evidence="4 5">
    <name type="scientific">Linnemannia gamsii</name>
    <dbReference type="NCBI Taxonomy" id="64522"/>
    <lineage>
        <taxon>Eukaryota</taxon>
        <taxon>Fungi</taxon>
        <taxon>Fungi incertae sedis</taxon>
        <taxon>Mucoromycota</taxon>
        <taxon>Mortierellomycotina</taxon>
        <taxon>Mortierellomycetes</taxon>
        <taxon>Mortierellales</taxon>
        <taxon>Mortierellaceae</taxon>
        <taxon>Linnemannia</taxon>
    </lineage>
</organism>
<feature type="signal peptide" evidence="2">
    <location>
        <begin position="1"/>
        <end position="32"/>
    </location>
</feature>
<comment type="caution">
    <text evidence="4">The sequence shown here is derived from an EMBL/GenBank/DDBJ whole genome shotgun (WGS) entry which is preliminary data.</text>
</comment>
<dbReference type="Pfam" id="PF23585">
    <property type="entry name" value="DUF7137"/>
    <property type="match status" value="1"/>
</dbReference>
<feature type="compositionally biased region" description="Pro residues" evidence="1">
    <location>
        <begin position="97"/>
        <end position="107"/>
    </location>
</feature>
<gene>
    <name evidence="4" type="ORF">BGZ96_003831</name>
</gene>
<keyword evidence="2" id="KW-0732">Signal</keyword>
<name>A0ABQ7K6E9_9FUNG</name>
<keyword evidence="5" id="KW-1185">Reference proteome</keyword>
<feature type="region of interest" description="Disordered" evidence="1">
    <location>
        <begin position="38"/>
        <end position="118"/>
    </location>
</feature>
<dbReference type="EMBL" id="JAAAIM010000187">
    <property type="protein sequence ID" value="KAG0292668.1"/>
    <property type="molecule type" value="Genomic_DNA"/>
</dbReference>